<dbReference type="InterPro" id="IPR036726">
    <property type="entry name" value="GTP1_OBG_dom_sf"/>
</dbReference>
<dbReference type="SUPFAM" id="SSF82051">
    <property type="entry name" value="Obg GTP-binding protein N-terminal domain"/>
    <property type="match status" value="1"/>
</dbReference>
<proteinExistence type="predicted"/>
<dbReference type="PANTHER" id="PTHR11702">
    <property type="entry name" value="DEVELOPMENTALLY REGULATED GTP-BINDING PROTEIN-RELATED"/>
    <property type="match status" value="1"/>
</dbReference>
<name>A0AAN6D3I5_9ASCO</name>
<protein>
    <recommendedName>
        <fullName evidence="1">Obg domain-containing protein</fullName>
    </recommendedName>
</protein>
<sequence>MFASQVRYISRSLRLHAIKVPDNAPTLEENAAWLRKLGRASGTLKSAGPIELPKSTYEIRQASELESEKNPEYIKLRLPGGKHVKVVKKADPHSEPGTSFFTLSVPASDYFVASSPFSRLPSNKRPKAYSLQAFSDLKVVKVRSGKGGNGAVSFFRDTGIAVGPPDGGDGGDGGNVYVSAVEGLSSLHSIKANYVAGDGGNGQSGQLDGKRGENVHIQVPRAIRCSM</sequence>
<dbReference type="Proteomes" id="UP000738402">
    <property type="component" value="Unassembled WGS sequence"/>
</dbReference>
<evidence type="ECO:0000259" key="1">
    <source>
        <dbReference type="PROSITE" id="PS51883"/>
    </source>
</evidence>
<dbReference type="Pfam" id="PF01018">
    <property type="entry name" value="GTP1_OBG"/>
    <property type="match status" value="1"/>
</dbReference>
<dbReference type="GO" id="GO:0005525">
    <property type="term" value="F:GTP binding"/>
    <property type="evidence" value="ECO:0007669"/>
    <property type="project" value="InterPro"/>
</dbReference>
<feature type="domain" description="Obg" evidence="1">
    <location>
        <begin position="132"/>
        <end position="227"/>
    </location>
</feature>
<organism evidence="2 3">
    <name type="scientific">Ogataea haglerorum</name>
    <dbReference type="NCBI Taxonomy" id="1937702"/>
    <lineage>
        <taxon>Eukaryota</taxon>
        <taxon>Fungi</taxon>
        <taxon>Dikarya</taxon>
        <taxon>Ascomycota</taxon>
        <taxon>Saccharomycotina</taxon>
        <taxon>Pichiomycetes</taxon>
        <taxon>Pichiales</taxon>
        <taxon>Pichiaceae</taxon>
        <taxon>Ogataea</taxon>
    </lineage>
</organism>
<comment type="caution">
    <text evidence="2">The sequence shown here is derived from an EMBL/GenBank/DDBJ whole genome shotgun (WGS) entry which is preliminary data.</text>
</comment>
<dbReference type="InterPro" id="IPR006169">
    <property type="entry name" value="GTP1_OBG_dom"/>
</dbReference>
<dbReference type="Gene3D" id="2.70.210.12">
    <property type="entry name" value="GTP1/OBG domain"/>
    <property type="match status" value="1"/>
</dbReference>
<evidence type="ECO:0000313" key="3">
    <source>
        <dbReference type="Proteomes" id="UP000738402"/>
    </source>
</evidence>
<dbReference type="GO" id="GO:0003924">
    <property type="term" value="F:GTPase activity"/>
    <property type="evidence" value="ECO:0007669"/>
    <property type="project" value="InterPro"/>
</dbReference>
<dbReference type="PANTHER" id="PTHR11702:SF31">
    <property type="entry name" value="MITOCHONDRIAL RIBOSOME-ASSOCIATED GTPASE 2"/>
    <property type="match status" value="1"/>
</dbReference>
<dbReference type="GO" id="GO:0005739">
    <property type="term" value="C:mitochondrion"/>
    <property type="evidence" value="ECO:0007669"/>
    <property type="project" value="TreeGrafter"/>
</dbReference>
<dbReference type="EMBL" id="JAHLUH010000010">
    <property type="protein sequence ID" value="KAG7726156.1"/>
    <property type="molecule type" value="Genomic_DNA"/>
</dbReference>
<dbReference type="InterPro" id="IPR045086">
    <property type="entry name" value="OBG_GTPase"/>
</dbReference>
<dbReference type="PROSITE" id="PS51883">
    <property type="entry name" value="OBG"/>
    <property type="match status" value="1"/>
</dbReference>
<dbReference type="AlphaFoldDB" id="A0AAN6D3I5"/>
<dbReference type="GO" id="GO:0042254">
    <property type="term" value="P:ribosome biogenesis"/>
    <property type="evidence" value="ECO:0007669"/>
    <property type="project" value="UniProtKB-UniRule"/>
</dbReference>
<evidence type="ECO:0000313" key="2">
    <source>
        <dbReference type="EMBL" id="KAG7726156.1"/>
    </source>
</evidence>
<accession>A0AAN6D3I5</accession>
<gene>
    <name evidence="2" type="ORF">KL933_003598</name>
</gene>
<reference evidence="2" key="1">
    <citation type="journal article" date="2021" name="G3 (Bethesda)">
        <title>Genomic diversity, chromosomal rearrangements, and interspecies hybridization in the ogataea polymorpha species complex.</title>
        <authorList>
            <person name="Hanson S.J."/>
            <person name="Cinneide E.O."/>
            <person name="Salzberg L.I."/>
            <person name="Wolfe K.H."/>
            <person name="McGowan J."/>
            <person name="Fitzpatrick D.A."/>
            <person name="Matlin K."/>
        </authorList>
    </citation>
    <scope>NUCLEOTIDE SEQUENCE</scope>
    <source>
        <strain evidence="2">83-405-1</strain>
    </source>
</reference>